<reference evidence="6" key="1">
    <citation type="submission" date="2025-08" db="UniProtKB">
        <authorList>
            <consortium name="Ensembl"/>
        </authorList>
    </citation>
    <scope>IDENTIFICATION</scope>
</reference>
<keyword evidence="7" id="KW-1185">Reference proteome</keyword>
<dbReference type="EC" id="3.1.2.2" evidence="3"/>
<evidence type="ECO:0000256" key="1">
    <source>
        <dbReference type="ARBA" id="ARBA00010758"/>
    </source>
</evidence>
<sequence>MITRMVLMICVKRDSGLFLFLLFCDWTSCQRGAAPEHRTIIFYLVGNTQEILVCVYFKAHPGTEVTALDMFDDLFSLRPLWTQVKSFRSALESRLNRTKDGAHLICFSQGGVICRALLSVIQNHNIHSFIALSSPLAGQYGGTDYLKKIFPNTLKRDVYKLCYWKFGQGVSICQYWNDKYLKHSNFLALINGEKDHKDTDVWRKNFLRIKKLVLIGGPDDGVITPWQSRFGSHNTYLLGKQPYYLRITIARAYLIRASSAFVFSEPYFSHSETVSKNLKSIMKLRFRTFSFCSSVL</sequence>
<comment type="similarity">
    <text evidence="1">Belongs to the palmitoyl-protein thioesterase family.</text>
</comment>
<dbReference type="PANTHER" id="PTHR11247:SF71">
    <property type="entry name" value="ZGC:66024"/>
    <property type="match status" value="1"/>
</dbReference>
<keyword evidence="5" id="KW-0732">Signal</keyword>
<dbReference type="SUPFAM" id="SSF53474">
    <property type="entry name" value="alpha/beta-Hydrolases"/>
    <property type="match status" value="1"/>
</dbReference>
<proteinExistence type="inferred from homology"/>
<evidence type="ECO:0000313" key="6">
    <source>
        <dbReference type="Ensembl" id="ENSNMLP00000037086.1"/>
    </source>
</evidence>
<evidence type="ECO:0000256" key="5">
    <source>
        <dbReference type="SAM" id="SignalP"/>
    </source>
</evidence>
<dbReference type="Ensembl" id="ENSNMLT00000041312.1">
    <property type="protein sequence ID" value="ENSNMLP00000037086.1"/>
    <property type="gene ID" value="ENSNMLG00000022950.1"/>
</dbReference>
<name>A0A8C6UNT4_9GOBI</name>
<organism evidence="6 7">
    <name type="scientific">Neogobius melanostomus</name>
    <name type="common">round goby</name>
    <dbReference type="NCBI Taxonomy" id="47308"/>
    <lineage>
        <taxon>Eukaryota</taxon>
        <taxon>Metazoa</taxon>
        <taxon>Chordata</taxon>
        <taxon>Craniata</taxon>
        <taxon>Vertebrata</taxon>
        <taxon>Euteleostomi</taxon>
        <taxon>Actinopterygii</taxon>
        <taxon>Neopterygii</taxon>
        <taxon>Teleostei</taxon>
        <taxon>Neoteleostei</taxon>
        <taxon>Acanthomorphata</taxon>
        <taxon>Gobiaria</taxon>
        <taxon>Gobiiformes</taxon>
        <taxon>Gobioidei</taxon>
        <taxon>Gobiidae</taxon>
        <taxon>Benthophilinae</taxon>
        <taxon>Neogobiini</taxon>
        <taxon>Neogobius</taxon>
    </lineage>
</organism>
<evidence type="ECO:0000313" key="7">
    <source>
        <dbReference type="Proteomes" id="UP000694523"/>
    </source>
</evidence>
<accession>A0A8C6UNT4</accession>
<dbReference type="Gene3D" id="3.40.50.1820">
    <property type="entry name" value="alpha/beta hydrolase"/>
    <property type="match status" value="1"/>
</dbReference>
<protein>
    <recommendedName>
        <fullName evidence="3">palmitoyl-CoA hydrolase</fullName>
        <ecNumber evidence="3">3.1.2.2</ecNumber>
    </recommendedName>
</protein>
<dbReference type="Pfam" id="PF02089">
    <property type="entry name" value="Palm_thioest"/>
    <property type="match status" value="1"/>
</dbReference>
<feature type="signal peptide" evidence="5">
    <location>
        <begin position="1"/>
        <end position="29"/>
    </location>
</feature>
<dbReference type="Proteomes" id="UP000694523">
    <property type="component" value="Unplaced"/>
</dbReference>
<comment type="catalytic activity">
    <reaction evidence="4">
        <text>S-hexadecanoyl-N-acetylcysteamine + H2O = N-acetylcysteamine + hexadecanoate + H(+)</text>
        <dbReference type="Rhea" id="RHEA:84099"/>
        <dbReference type="ChEBI" id="CHEBI:7896"/>
        <dbReference type="ChEBI" id="CHEBI:15377"/>
        <dbReference type="ChEBI" id="CHEBI:15378"/>
        <dbReference type="ChEBI" id="CHEBI:74410"/>
        <dbReference type="ChEBI" id="CHEBI:233601"/>
    </reaction>
</comment>
<dbReference type="AlphaFoldDB" id="A0A8C6UNT4"/>
<evidence type="ECO:0000256" key="2">
    <source>
        <dbReference type="ARBA" id="ARBA00022801"/>
    </source>
</evidence>
<dbReference type="InterPro" id="IPR029058">
    <property type="entry name" value="AB_hydrolase_fold"/>
</dbReference>
<reference evidence="6" key="2">
    <citation type="submission" date="2025-09" db="UniProtKB">
        <authorList>
            <consortium name="Ensembl"/>
        </authorList>
    </citation>
    <scope>IDENTIFICATION</scope>
</reference>
<feature type="chain" id="PRO_5034056701" description="palmitoyl-CoA hydrolase" evidence="5">
    <location>
        <begin position="30"/>
        <end position="296"/>
    </location>
</feature>
<keyword evidence="2" id="KW-0378">Hydrolase</keyword>
<evidence type="ECO:0000256" key="3">
    <source>
        <dbReference type="ARBA" id="ARBA00038848"/>
    </source>
</evidence>
<evidence type="ECO:0000256" key="4">
    <source>
        <dbReference type="ARBA" id="ARBA00093223"/>
    </source>
</evidence>
<dbReference type="GO" id="GO:0005764">
    <property type="term" value="C:lysosome"/>
    <property type="evidence" value="ECO:0007669"/>
    <property type="project" value="TreeGrafter"/>
</dbReference>
<dbReference type="PANTHER" id="PTHR11247">
    <property type="entry name" value="PALMITOYL-PROTEIN THIOESTERASE/DOLICHYLDIPHOSPHATASE 1"/>
    <property type="match status" value="1"/>
</dbReference>
<dbReference type="GO" id="GO:0016790">
    <property type="term" value="F:thiolester hydrolase activity"/>
    <property type="evidence" value="ECO:0007669"/>
    <property type="project" value="TreeGrafter"/>
</dbReference>